<organism evidence="3 4">
    <name type="scientific">Rhizopogon vinicolor AM-OR11-026</name>
    <dbReference type="NCBI Taxonomy" id="1314800"/>
    <lineage>
        <taxon>Eukaryota</taxon>
        <taxon>Fungi</taxon>
        <taxon>Dikarya</taxon>
        <taxon>Basidiomycota</taxon>
        <taxon>Agaricomycotina</taxon>
        <taxon>Agaricomycetes</taxon>
        <taxon>Agaricomycetidae</taxon>
        <taxon>Boletales</taxon>
        <taxon>Suillineae</taxon>
        <taxon>Rhizopogonaceae</taxon>
        <taxon>Rhizopogon</taxon>
    </lineage>
</organism>
<gene>
    <name evidence="3" type="ORF">K503DRAFT_866553</name>
</gene>
<dbReference type="GO" id="GO:0005975">
    <property type="term" value="P:carbohydrate metabolic process"/>
    <property type="evidence" value="ECO:0007669"/>
    <property type="project" value="InterPro"/>
</dbReference>
<dbReference type="PANTHER" id="PTHR10683">
    <property type="entry name" value="TRANSALDOLASE"/>
    <property type="match status" value="1"/>
</dbReference>
<dbReference type="STRING" id="1314800.A0A1B7MZ66"/>
<dbReference type="OrthoDB" id="2015515at2759"/>
<keyword evidence="4" id="KW-1185">Reference proteome</keyword>
<evidence type="ECO:0000256" key="2">
    <source>
        <dbReference type="SAM" id="MobiDB-lite"/>
    </source>
</evidence>
<dbReference type="AlphaFoldDB" id="A0A1B7MZ66"/>
<dbReference type="SUPFAM" id="SSF51569">
    <property type="entry name" value="Aldolase"/>
    <property type="match status" value="1"/>
</dbReference>
<dbReference type="UniPathway" id="UPA00115">
    <property type="reaction ID" value="UER00414"/>
</dbReference>
<dbReference type="Pfam" id="PF00923">
    <property type="entry name" value="TAL_FSA"/>
    <property type="match status" value="1"/>
</dbReference>
<dbReference type="GO" id="GO:0006098">
    <property type="term" value="P:pentose-phosphate shunt"/>
    <property type="evidence" value="ECO:0007669"/>
    <property type="project" value="UniProtKB-UniPathway"/>
</dbReference>
<feature type="compositionally biased region" description="Basic residues" evidence="2">
    <location>
        <begin position="498"/>
        <end position="516"/>
    </location>
</feature>
<evidence type="ECO:0000256" key="1">
    <source>
        <dbReference type="ARBA" id="ARBA00023270"/>
    </source>
</evidence>
<evidence type="ECO:0000313" key="3">
    <source>
        <dbReference type="EMBL" id="OAX37900.1"/>
    </source>
</evidence>
<dbReference type="InterPro" id="IPR013785">
    <property type="entry name" value="Aldolase_TIM"/>
</dbReference>
<accession>A0A1B7MZ66</accession>
<dbReference type="InParanoid" id="A0A1B7MZ66"/>
<dbReference type="Proteomes" id="UP000092154">
    <property type="component" value="Unassembled WGS sequence"/>
</dbReference>
<dbReference type="EMBL" id="KV448324">
    <property type="protein sequence ID" value="OAX37900.1"/>
    <property type="molecule type" value="Genomic_DNA"/>
</dbReference>
<dbReference type="InterPro" id="IPR001585">
    <property type="entry name" value="TAL/FSA"/>
</dbReference>
<dbReference type="Gene3D" id="3.20.20.70">
    <property type="entry name" value="Aldolase class I"/>
    <property type="match status" value="1"/>
</dbReference>
<protein>
    <submittedName>
        <fullName evidence="3">Aldolase</fullName>
    </submittedName>
</protein>
<reference evidence="3 4" key="1">
    <citation type="submission" date="2016-06" db="EMBL/GenBank/DDBJ databases">
        <title>Comparative genomics of the ectomycorrhizal sister species Rhizopogon vinicolor and Rhizopogon vesiculosus (Basidiomycota: Boletales) reveals a divergence of the mating type B locus.</title>
        <authorList>
            <consortium name="DOE Joint Genome Institute"/>
            <person name="Mujic A.B."/>
            <person name="Kuo A."/>
            <person name="Tritt A."/>
            <person name="Lipzen A."/>
            <person name="Chen C."/>
            <person name="Johnson J."/>
            <person name="Sharma A."/>
            <person name="Barry K."/>
            <person name="Grigoriev I.V."/>
            <person name="Spatafora J.W."/>
        </authorList>
    </citation>
    <scope>NUCLEOTIDE SEQUENCE [LARGE SCALE GENOMIC DNA]</scope>
    <source>
        <strain evidence="3 4">AM-OR11-026</strain>
    </source>
</reference>
<dbReference type="PANTHER" id="PTHR10683:SF18">
    <property type="entry name" value="TRANSALDOLASE"/>
    <property type="match status" value="1"/>
</dbReference>
<feature type="region of interest" description="Disordered" evidence="2">
    <location>
        <begin position="489"/>
        <end position="532"/>
    </location>
</feature>
<keyword evidence="1" id="KW-0704">Schiff base</keyword>
<name>A0A1B7MZ66_9AGAM</name>
<sequence>MIRKTRLTHEHERDYDIGKEPQSRYRPYVMVKARDYSHHNQPQWPFINLVDIPLPQKAGQPCRERYLSHTMPTSNATANEHIRRAQKPQRSYYMGTYPITKKDKVKLDLWFTSHIESLPEPSSNEAQEMGVIPSFPYQDVEIYGYTTDLPTLNVHDVWGCFLTPENVSEQVENDAIRYHAWVAALQVVEQYPEFKQESDYVALALRHFLVSLSLTLLDAFPGPVVTFVDTRFYNDTPAMVSEARALIALFDEANVRRGRVLITLPATEAGIRAAHELTTKYSIRIHLSMVTSLAHASACIEAGATMLSMNVGPIMSWFEKKDGDEVNYPIAPGHPGIEKIQSCIDYIHEHALNTSLLAVDIRNWQELKQLNGLGAAALDQKQLDQIPQHRLTTWFPDMLVEDYELPAYRRACEAEYPSNFLSRNQGSFSMAFTAQDRSLMSSVVYLRMGQNKVLMEEIEDVVRKEVRHRIDLEAFDLHPTLYRRKTVDLSPVDDRSSKTRRQSSKCTPRKKSKAHKKSFEDQNSGGVEDPNSLAYKLNRLAQLLGK</sequence>
<evidence type="ECO:0000313" key="4">
    <source>
        <dbReference type="Proteomes" id="UP000092154"/>
    </source>
</evidence>
<proteinExistence type="predicted"/>